<dbReference type="SUPFAM" id="SSF55729">
    <property type="entry name" value="Acyl-CoA N-acyltransferases (Nat)"/>
    <property type="match status" value="1"/>
</dbReference>
<dbReference type="Proteomes" id="UP000635606">
    <property type="component" value="Unassembled WGS sequence"/>
</dbReference>
<comment type="caution">
    <text evidence="1">The sequence shown here is derived from an EMBL/GenBank/DDBJ whole genome shotgun (WGS) entry which is preliminary data.</text>
</comment>
<sequence>MTSGDDRYILRAGRASDGLDLARLQASTQMQWITGGEPHEGIAAWVEGLFDGHPSVGPEDFLVAEDVATGRPVGSLVDLRQTWTLGGVRFPVSQVELVATEPEHRGNGLTGRMFAALHKRFAADGVAIQMIEGIPYFYRRLGYDYALANDGAAVVPAAALPAGPAPLTVRPATVADADALAGIDRALAGGDAFTCPRDAGVWRYEVAGRGADDLCRRAVAVLVDGGEVRGYLVHTARLSSAGELTVLAAACARPADWPAAATAMYAYLAGVGRRHGTLTAVRPLLDPDHPLARFGPPGVPRRPRGWYVRTDDPAALLARLLPVLRARWHAADLRWPGKDLVIDLYGPAVRLEFADGELAAVTTVRGTSDPSNDPATHATVPPGALLHLALGHRTLPEILDAWPDCLVRDRVTERFLTAVFPRVPVRIWSRV</sequence>
<dbReference type="AlphaFoldDB" id="A0A8J4EFF3"/>
<protein>
    <recommendedName>
        <fullName evidence="3">GCN5-related N-acetyltransferase</fullName>
    </recommendedName>
</protein>
<dbReference type="InterPro" id="IPR051554">
    <property type="entry name" value="Acetyltransferase_Eis"/>
</dbReference>
<dbReference type="PANTHER" id="PTHR37817:SF1">
    <property type="entry name" value="N-ACETYLTRANSFERASE EIS"/>
    <property type="match status" value="1"/>
</dbReference>
<dbReference type="Gene3D" id="3.40.630.30">
    <property type="match status" value="2"/>
</dbReference>
<dbReference type="RefSeq" id="WP_203933470.1">
    <property type="nucleotide sequence ID" value="NZ_BOPH01000121.1"/>
</dbReference>
<dbReference type="PANTHER" id="PTHR37817">
    <property type="entry name" value="N-ACETYLTRANSFERASE EIS"/>
    <property type="match status" value="1"/>
</dbReference>
<keyword evidence="2" id="KW-1185">Reference proteome</keyword>
<gene>
    <name evidence="1" type="ORF">Voc01_085620</name>
</gene>
<dbReference type="Pfam" id="PF13527">
    <property type="entry name" value="Acetyltransf_9"/>
    <property type="match status" value="1"/>
</dbReference>
<evidence type="ECO:0008006" key="3">
    <source>
        <dbReference type="Google" id="ProtNLM"/>
    </source>
</evidence>
<evidence type="ECO:0000313" key="2">
    <source>
        <dbReference type="Proteomes" id="UP000635606"/>
    </source>
</evidence>
<organism evidence="1 2">
    <name type="scientific">Virgisporangium ochraceum</name>
    <dbReference type="NCBI Taxonomy" id="65505"/>
    <lineage>
        <taxon>Bacteria</taxon>
        <taxon>Bacillati</taxon>
        <taxon>Actinomycetota</taxon>
        <taxon>Actinomycetes</taxon>
        <taxon>Micromonosporales</taxon>
        <taxon>Micromonosporaceae</taxon>
        <taxon>Virgisporangium</taxon>
    </lineage>
</organism>
<accession>A0A8J4EFF3</accession>
<evidence type="ECO:0000313" key="1">
    <source>
        <dbReference type="EMBL" id="GIJ73645.1"/>
    </source>
</evidence>
<reference evidence="1" key="1">
    <citation type="submission" date="2021-01" db="EMBL/GenBank/DDBJ databases">
        <title>Whole genome shotgun sequence of Virgisporangium ochraceum NBRC 16418.</title>
        <authorList>
            <person name="Komaki H."/>
            <person name="Tamura T."/>
        </authorList>
    </citation>
    <scope>NUCLEOTIDE SEQUENCE</scope>
    <source>
        <strain evidence="1">NBRC 16418</strain>
    </source>
</reference>
<dbReference type="GO" id="GO:0034069">
    <property type="term" value="F:aminoglycoside N-acetyltransferase activity"/>
    <property type="evidence" value="ECO:0007669"/>
    <property type="project" value="TreeGrafter"/>
</dbReference>
<dbReference type="InterPro" id="IPR016181">
    <property type="entry name" value="Acyl_CoA_acyltransferase"/>
</dbReference>
<dbReference type="GO" id="GO:0030649">
    <property type="term" value="P:aminoglycoside antibiotic catabolic process"/>
    <property type="evidence" value="ECO:0007669"/>
    <property type="project" value="TreeGrafter"/>
</dbReference>
<name>A0A8J4EFF3_9ACTN</name>
<proteinExistence type="predicted"/>
<dbReference type="EMBL" id="BOPH01000121">
    <property type="protein sequence ID" value="GIJ73645.1"/>
    <property type="molecule type" value="Genomic_DNA"/>
</dbReference>